<dbReference type="EMBL" id="JAAIYO010000009">
    <property type="protein sequence ID" value="MBE4751703.1"/>
    <property type="molecule type" value="Genomic_DNA"/>
</dbReference>
<organism evidence="1 2">
    <name type="scientific">Corallococcus soli</name>
    <dbReference type="NCBI Taxonomy" id="2710757"/>
    <lineage>
        <taxon>Bacteria</taxon>
        <taxon>Pseudomonadati</taxon>
        <taxon>Myxococcota</taxon>
        <taxon>Myxococcia</taxon>
        <taxon>Myxococcales</taxon>
        <taxon>Cystobacterineae</taxon>
        <taxon>Myxococcaceae</taxon>
        <taxon>Corallococcus</taxon>
    </lineage>
</organism>
<dbReference type="PROSITE" id="PS51257">
    <property type="entry name" value="PROKAR_LIPOPROTEIN"/>
    <property type="match status" value="1"/>
</dbReference>
<reference evidence="1 2" key="1">
    <citation type="submission" date="2020-02" db="EMBL/GenBank/DDBJ databases">
        <authorList>
            <person name="Babadi Z.K."/>
            <person name="Risdian C."/>
            <person name="Ebrahimipour G.H."/>
            <person name="Wink J."/>
        </authorList>
    </citation>
    <scope>NUCLEOTIDE SEQUENCE [LARGE SCALE GENOMIC DNA]</scope>
    <source>
        <strain evidence="1 2">ZKHCc1 1396</strain>
    </source>
</reference>
<protein>
    <recommendedName>
        <fullName evidence="3">Hyalin</fullName>
    </recommendedName>
</protein>
<evidence type="ECO:0000313" key="2">
    <source>
        <dbReference type="Proteomes" id="UP001516472"/>
    </source>
</evidence>
<accession>A0ABR9PUU6</accession>
<dbReference type="Proteomes" id="UP001516472">
    <property type="component" value="Unassembled WGS sequence"/>
</dbReference>
<evidence type="ECO:0008006" key="3">
    <source>
        <dbReference type="Google" id="ProtNLM"/>
    </source>
</evidence>
<gene>
    <name evidence="1" type="ORF">G4177_26380</name>
</gene>
<keyword evidence="2" id="KW-1185">Reference proteome</keyword>
<proteinExistence type="predicted"/>
<sequence>MQVRNWGALGWLGLAVAGCGGELPPVSPEGEGSRQVTAQACPAGVASRVKAINSALYEPTDVQGTLYFTTGAPGGGTLLWRSDGTEAGTVQVRVFPTGIYATGDSVAVGNTLYFQLSELGVPTEQLWISDGTSGGTRFLRSFPRDSLGGSLLSSFTALGSQLVFFHQPVGMAPELWRSDGTSAGTVGVAQLPGVIGLDQGQTLRVGNALLFFRSQGGSTTLWRTDGTSAGTRALEQVDAGAVSLKEVSAAGSPGLFVFQDGPNHEVWRTDGTAGGTFRMDAFGRPVQLLGTLGSFVYVASTEPTTNRLRIDRLSLGGGGKTLITTLPPNPAGLLPEVRQKTVSGGSLYFSVGLRDTGGVLQEVSLWTSNGTAAGTRQLSRTLPVDPYSDSPVFATGGGVVLFHSESNSVSTPWFTRGTVATTGQLSGVRVLGIPNAGREPFVRSGNRVFFSAIEENAVAQLWSAPVSFTCPPGLSETRE</sequence>
<comment type="caution">
    <text evidence="1">The sequence shown here is derived from an EMBL/GenBank/DDBJ whole genome shotgun (WGS) entry which is preliminary data.</text>
</comment>
<name>A0ABR9PUU6_9BACT</name>
<evidence type="ECO:0000313" key="1">
    <source>
        <dbReference type="EMBL" id="MBE4751703.1"/>
    </source>
</evidence>